<keyword evidence="8 15" id="KW-0732">Signal</keyword>
<evidence type="ECO:0000256" key="10">
    <source>
        <dbReference type="ARBA" id="ARBA00022974"/>
    </source>
</evidence>
<dbReference type="SMART" id="SM00013">
    <property type="entry name" value="LRRNT"/>
    <property type="match status" value="1"/>
</dbReference>
<dbReference type="STRING" id="75743.A0A401P5A5"/>
<evidence type="ECO:0000256" key="6">
    <source>
        <dbReference type="ARBA" id="ARBA00022530"/>
    </source>
</evidence>
<feature type="chain" id="PRO_5019121198" description="Fibromodulin" evidence="15">
    <location>
        <begin position="19"/>
        <end position="355"/>
    </location>
</feature>
<evidence type="ECO:0000256" key="4">
    <source>
        <dbReference type="ARBA" id="ARBA00018230"/>
    </source>
</evidence>
<evidence type="ECO:0000256" key="5">
    <source>
        <dbReference type="ARBA" id="ARBA00022525"/>
    </source>
</evidence>
<dbReference type="InterPro" id="IPR003591">
    <property type="entry name" value="Leu-rich_rpt_typical-subtyp"/>
</dbReference>
<keyword evidence="6" id="KW-0272">Extracellular matrix</keyword>
<dbReference type="SMART" id="SM00364">
    <property type="entry name" value="LRR_BAC"/>
    <property type="match status" value="5"/>
</dbReference>
<evidence type="ECO:0000256" key="2">
    <source>
        <dbReference type="ARBA" id="ARBA00005818"/>
    </source>
</evidence>
<comment type="function">
    <text evidence="13">Affects the rate of fibrils formation. May have a primary role in collagen fibrillogenesis.</text>
</comment>
<dbReference type="PROSITE" id="PS51257">
    <property type="entry name" value="PROKAR_LIPOPROTEIN"/>
    <property type="match status" value="1"/>
</dbReference>
<evidence type="ECO:0000256" key="7">
    <source>
        <dbReference type="ARBA" id="ARBA00022614"/>
    </source>
</evidence>
<dbReference type="InterPro" id="IPR032675">
    <property type="entry name" value="LRR_dom_sf"/>
</dbReference>
<dbReference type="Pfam" id="PF00560">
    <property type="entry name" value="LRR_1"/>
    <property type="match status" value="1"/>
</dbReference>
<dbReference type="SUPFAM" id="SSF52058">
    <property type="entry name" value="L domain-like"/>
    <property type="match status" value="1"/>
</dbReference>
<evidence type="ECO:0000256" key="9">
    <source>
        <dbReference type="ARBA" id="ARBA00022737"/>
    </source>
</evidence>
<dbReference type="PANTHER" id="PTHR45712:SF4">
    <property type="entry name" value="FIBROMODULIN"/>
    <property type="match status" value="1"/>
</dbReference>
<keyword evidence="11" id="KW-1015">Disulfide bond</keyword>
<evidence type="ECO:0000256" key="8">
    <source>
        <dbReference type="ARBA" id="ARBA00022729"/>
    </source>
</evidence>
<evidence type="ECO:0000256" key="3">
    <source>
        <dbReference type="ARBA" id="ARBA00011226"/>
    </source>
</evidence>
<dbReference type="EMBL" id="BFAA01000176">
    <property type="protein sequence ID" value="GCB68276.1"/>
    <property type="molecule type" value="Genomic_DNA"/>
</dbReference>
<dbReference type="OrthoDB" id="1668230at2759"/>
<dbReference type="OMA" id="KQMPYIP"/>
<keyword evidence="7" id="KW-0433">Leucine-rich repeat</keyword>
<comment type="caution">
    <text evidence="17">The sequence shown here is derived from an EMBL/GenBank/DDBJ whole genome shotgun (WGS) entry which is preliminary data.</text>
</comment>
<evidence type="ECO:0000256" key="1">
    <source>
        <dbReference type="ARBA" id="ARBA00004498"/>
    </source>
</evidence>
<dbReference type="InterPro" id="IPR000372">
    <property type="entry name" value="LRRNT"/>
</dbReference>
<protein>
    <recommendedName>
        <fullName evidence="4">Fibromodulin</fullName>
    </recommendedName>
    <alternativeName>
        <fullName evidence="14">Keratan sulfate proteoglycan fibromodulin</fullName>
    </alternativeName>
</protein>
<comment type="similarity">
    <text evidence="2">Belongs to the small leucine-rich proteoglycan (SLRP) family. SLRP class II subfamily.</text>
</comment>
<dbReference type="PROSITE" id="PS51450">
    <property type="entry name" value="LRR"/>
    <property type="match status" value="3"/>
</dbReference>
<evidence type="ECO:0000256" key="13">
    <source>
        <dbReference type="ARBA" id="ARBA00025136"/>
    </source>
</evidence>
<reference evidence="17 18" key="1">
    <citation type="journal article" date="2018" name="Nat. Ecol. Evol.">
        <title>Shark genomes provide insights into elasmobranch evolution and the origin of vertebrates.</title>
        <authorList>
            <person name="Hara Y"/>
            <person name="Yamaguchi K"/>
            <person name="Onimaru K"/>
            <person name="Kadota M"/>
            <person name="Koyanagi M"/>
            <person name="Keeley SD"/>
            <person name="Tatsumi K"/>
            <person name="Tanaka K"/>
            <person name="Motone F"/>
            <person name="Kageyama Y"/>
            <person name="Nozu R"/>
            <person name="Adachi N"/>
            <person name="Nishimura O"/>
            <person name="Nakagawa R"/>
            <person name="Tanegashima C"/>
            <person name="Kiyatake I"/>
            <person name="Matsumoto R"/>
            <person name="Murakumo K"/>
            <person name="Nishida K"/>
            <person name="Terakita A"/>
            <person name="Kuratani S"/>
            <person name="Sato K"/>
            <person name="Hyodo S Kuraku.S."/>
        </authorList>
    </citation>
    <scope>NUCLEOTIDE SEQUENCE [LARGE SCALE GENOMIC DNA]</scope>
</reference>
<evidence type="ECO:0000313" key="18">
    <source>
        <dbReference type="Proteomes" id="UP000288216"/>
    </source>
</evidence>
<dbReference type="AlphaFoldDB" id="A0A401P5A5"/>
<evidence type="ECO:0000256" key="14">
    <source>
        <dbReference type="ARBA" id="ARBA00032216"/>
    </source>
</evidence>
<dbReference type="PRINTS" id="PR00019">
    <property type="entry name" value="LEURICHRPT"/>
</dbReference>
<keyword evidence="12" id="KW-0325">Glycoprotein</keyword>
<keyword evidence="10" id="KW-0654">Proteoglycan</keyword>
<comment type="subcellular location">
    <subcellularLocation>
        <location evidence="1">Secreted</location>
        <location evidence="1">Extracellular space</location>
        <location evidence="1">Extracellular matrix</location>
    </subcellularLocation>
</comment>
<evidence type="ECO:0000256" key="15">
    <source>
        <dbReference type="SAM" id="SignalP"/>
    </source>
</evidence>
<gene>
    <name evidence="17" type="ORF">scyTo_0000851</name>
</gene>
<dbReference type="SMART" id="SM00369">
    <property type="entry name" value="LRR_TYP"/>
    <property type="match status" value="7"/>
</dbReference>
<name>A0A401P5A5_SCYTO</name>
<dbReference type="Pfam" id="PF13855">
    <property type="entry name" value="LRR_8"/>
    <property type="match status" value="2"/>
</dbReference>
<dbReference type="Proteomes" id="UP000288216">
    <property type="component" value="Unassembled WGS sequence"/>
</dbReference>
<evidence type="ECO:0000259" key="16">
    <source>
        <dbReference type="SMART" id="SM00013"/>
    </source>
</evidence>
<dbReference type="FunFam" id="3.80.10.10:FF:000073">
    <property type="entry name" value="Lumican"/>
    <property type="match status" value="1"/>
</dbReference>
<feature type="domain" description="LRRNT" evidence="16">
    <location>
        <begin position="54"/>
        <end position="88"/>
    </location>
</feature>
<dbReference type="InterPro" id="IPR050333">
    <property type="entry name" value="SLRP"/>
</dbReference>
<evidence type="ECO:0000313" key="17">
    <source>
        <dbReference type="EMBL" id="GCB68276.1"/>
    </source>
</evidence>
<evidence type="ECO:0000256" key="12">
    <source>
        <dbReference type="ARBA" id="ARBA00023180"/>
    </source>
</evidence>
<feature type="signal peptide" evidence="15">
    <location>
        <begin position="1"/>
        <end position="18"/>
    </location>
</feature>
<proteinExistence type="inferred from homology"/>
<sequence length="355" mass="40805">MKLTHMLVFVALFGGGACQYTYGYFNWLSRIMGYSRSYSNRYFETELEPPLPTDCPAECTCPRIFPKAMYCDTRRFKYIPKVPARMKYVYLQNNQIDGVPEGVFDNATHLVWVVLHGNKISNEKIGTDVFSKLTNLERVYLDHNNLSTIPFPLPKSLRELRVAGNMISKVPPNALEGLDNLTMLLLNDNQLEDIGGSLKVLKSLSFLDLSNNHLKKLPDALPNSLHQLYLDFNHISVIPNEYFKQFPKLQYARMSNNELTDNGIPLNTFNVSSLIELDLSHNKLQKIPPVNENLENLYLHANKIKEFTVDSFCKTMGWMSFSKIQVIRLDGNSIRQDNIPPEMHQCLRRARIINI</sequence>
<comment type="subunit">
    <text evidence="3">Binds to type I and type II collagen.</text>
</comment>
<dbReference type="PANTHER" id="PTHR45712">
    <property type="entry name" value="AGAP008170-PA"/>
    <property type="match status" value="1"/>
</dbReference>
<keyword evidence="9" id="KW-0677">Repeat</keyword>
<dbReference type="Gene3D" id="3.80.10.10">
    <property type="entry name" value="Ribonuclease Inhibitor"/>
    <property type="match status" value="1"/>
</dbReference>
<evidence type="ECO:0000256" key="11">
    <source>
        <dbReference type="ARBA" id="ARBA00023157"/>
    </source>
</evidence>
<dbReference type="InterPro" id="IPR001611">
    <property type="entry name" value="Leu-rich_rpt"/>
</dbReference>
<keyword evidence="5" id="KW-0964">Secreted</keyword>
<keyword evidence="18" id="KW-1185">Reference proteome</keyword>
<dbReference type="GO" id="GO:0005615">
    <property type="term" value="C:extracellular space"/>
    <property type="evidence" value="ECO:0007669"/>
    <property type="project" value="TreeGrafter"/>
</dbReference>
<organism evidence="17 18">
    <name type="scientific">Scyliorhinus torazame</name>
    <name type="common">Cloudy catshark</name>
    <name type="synonym">Catulus torazame</name>
    <dbReference type="NCBI Taxonomy" id="75743"/>
    <lineage>
        <taxon>Eukaryota</taxon>
        <taxon>Metazoa</taxon>
        <taxon>Chordata</taxon>
        <taxon>Craniata</taxon>
        <taxon>Vertebrata</taxon>
        <taxon>Chondrichthyes</taxon>
        <taxon>Elasmobranchii</taxon>
        <taxon>Galeomorphii</taxon>
        <taxon>Galeoidea</taxon>
        <taxon>Carcharhiniformes</taxon>
        <taxon>Scyliorhinidae</taxon>
        <taxon>Scyliorhinus</taxon>
    </lineage>
</organism>
<accession>A0A401P5A5</accession>